<protein>
    <submittedName>
        <fullName evidence="1">Uncharacterized protein</fullName>
    </submittedName>
</protein>
<sequence length="317" mass="36201">MLSRVIFPAAAMLPLVVGNVADSPNDPIPKKWEKALPMTWDNTEIMMTAMFPDGPGFTKYHNWALDQIMDGNGTVNVCMRWNSDKVLDEETRNNIHAQHVQQYEQWLQWLPGWDNFPFKEVKHNVIAWAVANDSQLVGNRDGFHVYTEFKDENGAPDCDPGCSRHLHQDGDFSKCGRGAENRYQQYFLVDKAWGDYNMGAASGEGITVSEYGWDHVGSQLGNWSILVHETGHTFGLRDYINDHSNTTDICSIMWLPPNLESQMVMEPTDQGAHIPMLSHYEGWLIRYLWSRFSRLRGWQEDGTTYPPTPKCPPGSFK</sequence>
<reference evidence="1" key="1">
    <citation type="submission" date="2019-04" db="EMBL/GenBank/DDBJ databases">
        <authorList>
            <person name="Melise S."/>
            <person name="Noan J."/>
            <person name="Okalmin O."/>
        </authorList>
    </citation>
    <scope>NUCLEOTIDE SEQUENCE</scope>
    <source>
        <strain evidence="1">FN9</strain>
    </source>
</reference>
<dbReference type="AlphaFoldDB" id="A0A4V6J7E7"/>
<gene>
    <name evidence="1" type="ORF">FUG_LOCUS511678</name>
</gene>
<organism evidence="1">
    <name type="scientific">Gibberella zeae</name>
    <name type="common">Wheat head blight fungus</name>
    <name type="synonym">Fusarium graminearum</name>
    <dbReference type="NCBI Taxonomy" id="5518"/>
    <lineage>
        <taxon>Eukaryota</taxon>
        <taxon>Fungi</taxon>
        <taxon>Dikarya</taxon>
        <taxon>Ascomycota</taxon>
        <taxon>Pezizomycotina</taxon>
        <taxon>Sordariomycetes</taxon>
        <taxon>Hypocreomycetidae</taxon>
        <taxon>Hypocreales</taxon>
        <taxon>Nectriaceae</taxon>
        <taxon>Fusarium</taxon>
    </lineage>
</organism>
<evidence type="ECO:0000313" key="1">
    <source>
        <dbReference type="EMBL" id="VIO63162.1"/>
    </source>
</evidence>
<dbReference type="EMBL" id="CAAKMV010000174">
    <property type="protein sequence ID" value="VIO63162.1"/>
    <property type="molecule type" value="Genomic_DNA"/>
</dbReference>
<proteinExistence type="predicted"/>
<accession>A0A4V6J7E7</accession>
<name>A0A4V6J7E7_GIBZA</name>